<evidence type="ECO:0000313" key="1">
    <source>
        <dbReference type="EMBL" id="GAG53250.1"/>
    </source>
</evidence>
<dbReference type="EMBL" id="BARS01053745">
    <property type="protein sequence ID" value="GAG53250.1"/>
    <property type="molecule type" value="Genomic_DNA"/>
</dbReference>
<protein>
    <submittedName>
        <fullName evidence="1">Uncharacterized protein</fullName>
    </submittedName>
</protein>
<feature type="non-terminal residue" evidence="1">
    <location>
        <position position="1"/>
    </location>
</feature>
<proteinExistence type="predicted"/>
<gene>
    <name evidence="1" type="ORF">S01H1_79687</name>
</gene>
<comment type="caution">
    <text evidence="1">The sequence shown here is derived from an EMBL/GenBank/DDBJ whole genome shotgun (WGS) entry which is preliminary data.</text>
</comment>
<accession>X0YBK7</accession>
<reference evidence="1" key="1">
    <citation type="journal article" date="2014" name="Front. Microbiol.">
        <title>High frequency of phylogenetically diverse reductive dehalogenase-homologous genes in deep subseafloor sedimentary metagenomes.</title>
        <authorList>
            <person name="Kawai M."/>
            <person name="Futagami T."/>
            <person name="Toyoda A."/>
            <person name="Takaki Y."/>
            <person name="Nishi S."/>
            <person name="Hori S."/>
            <person name="Arai W."/>
            <person name="Tsubouchi T."/>
            <person name="Morono Y."/>
            <person name="Uchiyama I."/>
            <person name="Ito T."/>
            <person name="Fujiyama A."/>
            <person name="Inagaki F."/>
            <person name="Takami H."/>
        </authorList>
    </citation>
    <scope>NUCLEOTIDE SEQUENCE</scope>
    <source>
        <strain evidence="1">Expedition CK06-06</strain>
    </source>
</reference>
<dbReference type="AlphaFoldDB" id="X0YBK7"/>
<organism evidence="1">
    <name type="scientific">marine sediment metagenome</name>
    <dbReference type="NCBI Taxonomy" id="412755"/>
    <lineage>
        <taxon>unclassified sequences</taxon>
        <taxon>metagenomes</taxon>
        <taxon>ecological metagenomes</taxon>
    </lineage>
</organism>
<name>X0YBK7_9ZZZZ</name>
<sequence>FLVFGLKSIVILNISLEYLNFFKNDQKII</sequence>